<dbReference type="SUPFAM" id="SSF89447">
    <property type="entry name" value="AbrB/MazE/MraZ-like"/>
    <property type="match status" value="1"/>
</dbReference>
<comment type="caution">
    <text evidence="1">The sequence shown here is derived from an EMBL/GenBank/DDBJ whole genome shotgun (WGS) entry which is preliminary data.</text>
</comment>
<dbReference type="Proteomes" id="UP000231388">
    <property type="component" value="Unassembled WGS sequence"/>
</dbReference>
<name>A0A2G9XCM3_UNCKA</name>
<dbReference type="AlphaFoldDB" id="A0A2G9XCM3"/>
<dbReference type="EMBL" id="PCQY01000013">
    <property type="protein sequence ID" value="PIP04714.1"/>
    <property type="molecule type" value="Genomic_DNA"/>
</dbReference>
<dbReference type="InterPro" id="IPR037914">
    <property type="entry name" value="SpoVT-AbrB_sf"/>
</dbReference>
<protein>
    <recommendedName>
        <fullName evidence="3">SpoVT-AbrB domain-containing protein</fullName>
    </recommendedName>
</protein>
<gene>
    <name evidence="1" type="ORF">COX53_00995</name>
</gene>
<sequence>MTYNTASSTVITVYRSGNSKVITIPPNIPVEIGEKFRITGTQKRLILEKVRDFGKRIKIARLEKYTGLFPDLTKGMGIEQLEKALEGVYE</sequence>
<evidence type="ECO:0000313" key="1">
    <source>
        <dbReference type="EMBL" id="PIP04714.1"/>
    </source>
</evidence>
<evidence type="ECO:0008006" key="3">
    <source>
        <dbReference type="Google" id="ProtNLM"/>
    </source>
</evidence>
<organism evidence="1 2">
    <name type="scientific">candidate division WWE3 bacterium CG23_combo_of_CG06-09_8_20_14_all_40_14</name>
    <dbReference type="NCBI Taxonomy" id="1975095"/>
    <lineage>
        <taxon>Bacteria</taxon>
        <taxon>Katanobacteria</taxon>
    </lineage>
</organism>
<evidence type="ECO:0000313" key="2">
    <source>
        <dbReference type="Proteomes" id="UP000231388"/>
    </source>
</evidence>
<proteinExistence type="predicted"/>
<reference evidence="1 2" key="1">
    <citation type="submission" date="2017-09" db="EMBL/GenBank/DDBJ databases">
        <title>Depth-based differentiation of microbial function through sediment-hosted aquifers and enrichment of novel symbionts in the deep terrestrial subsurface.</title>
        <authorList>
            <person name="Probst A.J."/>
            <person name="Ladd B."/>
            <person name="Jarett J.K."/>
            <person name="Geller-Mcgrath D.E."/>
            <person name="Sieber C.M."/>
            <person name="Emerson J.B."/>
            <person name="Anantharaman K."/>
            <person name="Thomas B.C."/>
            <person name="Malmstrom R."/>
            <person name="Stieglmeier M."/>
            <person name="Klingl A."/>
            <person name="Woyke T."/>
            <person name="Ryan C.M."/>
            <person name="Banfield J.F."/>
        </authorList>
    </citation>
    <scope>NUCLEOTIDE SEQUENCE [LARGE SCALE GENOMIC DNA]</scope>
    <source>
        <strain evidence="1">CG23_combo_of_CG06-09_8_20_14_all_40_14</strain>
    </source>
</reference>
<accession>A0A2G9XCM3</accession>